<evidence type="ECO:0000256" key="1">
    <source>
        <dbReference type="ARBA" id="ARBA00007613"/>
    </source>
</evidence>
<sequence length="366" mass="40375">MQKTAFGSLLPAISGSADVNRGKQLFLKPITGDSYDASFDASYEFDLFGKNREAFKAAENELLATLQDYDWIKLSIIAEVIRTYISMRAAEKQIVLAQHNLEIQKDTLALVERQFKAGSASEFDVKRTALQVHQSTARIADYNRQKEVYMLSLLTLTGLTAELIKAHLTTCKEIPGIDLKAIADAPASVIARRPDITAANLRFIEATSLRQSQLAAFFPTLSLSSLFGLSQTVLVPSTTVWNIGGKTAVSLLDFGRIQGQIDAASAREVTAYEAWRKAILQGLQDVETALTNTARYEEQRHALNLAKINAAKAVSLSQTRYRQGDNSLLDVLDAQRHLIETDQALIEVENSYVIAIVALYKALGQY</sequence>
<dbReference type="AlphaFoldDB" id="A0A077ARN7"/>
<evidence type="ECO:0000313" key="2">
    <source>
        <dbReference type="EMBL" id="AIK95862.1"/>
    </source>
</evidence>
<dbReference type="InterPro" id="IPR010131">
    <property type="entry name" value="MdtP/NodT-like"/>
</dbReference>
<dbReference type="Pfam" id="PF02321">
    <property type="entry name" value="OEP"/>
    <property type="match status" value="2"/>
</dbReference>
<proteinExistence type="inferred from homology"/>
<evidence type="ECO:0000313" key="3">
    <source>
        <dbReference type="Proteomes" id="UP000028926"/>
    </source>
</evidence>
<dbReference type="eggNOG" id="COG1538">
    <property type="taxonomic scope" value="Bacteria"/>
</dbReference>
<dbReference type="EMBL" id="CP008941">
    <property type="protein sequence ID" value="AIK95862.1"/>
    <property type="molecule type" value="Genomic_DNA"/>
</dbReference>
<reference evidence="2 3" key="1">
    <citation type="submission" date="2014-07" db="EMBL/GenBank/DDBJ databases">
        <title>Comparative genomic insights into amoeba endosymbionts belonging to the families of Holosporaceae and Candidatus Midichloriaceae within Rickettsiales.</title>
        <authorList>
            <person name="Wang Z."/>
            <person name="Wu M."/>
        </authorList>
    </citation>
    <scope>NUCLEOTIDE SEQUENCE [LARGE SCALE GENOMIC DNA]</scope>
    <source>
        <strain evidence="2">PRA3</strain>
    </source>
</reference>
<dbReference type="GO" id="GO:0015562">
    <property type="term" value="F:efflux transmembrane transporter activity"/>
    <property type="evidence" value="ECO:0007669"/>
    <property type="project" value="InterPro"/>
</dbReference>
<name>A0A077ARN7_9PROT</name>
<organism evidence="2 3">
    <name type="scientific">Candidatus Odyssella acanthamoebae</name>
    <dbReference type="NCBI Taxonomy" id="91604"/>
    <lineage>
        <taxon>Bacteria</taxon>
        <taxon>Pseudomonadati</taxon>
        <taxon>Pseudomonadota</taxon>
        <taxon>Alphaproteobacteria</taxon>
        <taxon>Holosporales</taxon>
        <taxon>Candidatus Paracaedibacteraceae</taxon>
        <taxon>Candidatus Odyssella</taxon>
    </lineage>
</organism>
<dbReference type="Gene3D" id="2.20.200.10">
    <property type="entry name" value="Outer membrane efflux proteins (OEP)"/>
    <property type="match status" value="1"/>
</dbReference>
<dbReference type="STRING" id="91604.ID47_02590"/>
<dbReference type="PANTHER" id="PTHR30203">
    <property type="entry name" value="OUTER MEMBRANE CATION EFFLUX PROTEIN"/>
    <property type="match status" value="1"/>
</dbReference>
<dbReference type="PANTHER" id="PTHR30203:SF32">
    <property type="entry name" value="CATION EFFLUX SYSTEM PROTEIN CUSC"/>
    <property type="match status" value="1"/>
</dbReference>
<protein>
    <recommendedName>
        <fullName evidence="4">RND transporter</fullName>
    </recommendedName>
</protein>
<dbReference type="Gene3D" id="1.20.1600.10">
    <property type="entry name" value="Outer membrane efflux proteins (OEP)"/>
    <property type="match status" value="1"/>
</dbReference>
<gene>
    <name evidence="2" type="ORF">ID47_02590</name>
</gene>
<accession>A0A077ARN7</accession>
<dbReference type="Proteomes" id="UP000028926">
    <property type="component" value="Chromosome"/>
</dbReference>
<dbReference type="KEGG" id="paca:ID47_02590"/>
<keyword evidence="3" id="KW-1185">Reference proteome</keyword>
<comment type="similarity">
    <text evidence="1">Belongs to the outer membrane factor (OMF) (TC 1.B.17) family.</text>
</comment>
<dbReference type="HOGENOM" id="CLU_012817_13_0_5"/>
<dbReference type="SUPFAM" id="SSF56954">
    <property type="entry name" value="Outer membrane efflux proteins (OEP)"/>
    <property type="match status" value="1"/>
</dbReference>
<dbReference type="InterPro" id="IPR003423">
    <property type="entry name" value="OMP_efflux"/>
</dbReference>
<evidence type="ECO:0008006" key="4">
    <source>
        <dbReference type="Google" id="ProtNLM"/>
    </source>
</evidence>